<keyword evidence="4" id="KW-1185">Reference proteome</keyword>
<sequence length="381" mass="44143">MMKPAVQIYNQQEPHLQHRNLVQKYIKGDFSRKYLIWYNSIGTVLTITCFVISGLLSTSFNIMTNTFSALGSWVSWHNPRGWFMFSIGLFFMLFTVLPQIPYQHSRIKYVNKPLSYIVSTSLFLGCLCFSLVVFFPVVDTSISGGKVMFSDVHINSALAGGAIFIFSYFILFILVVVDNCKKKLVFGPAFTSAMIILVIFFVIALIANVARILKNIGESSFTFYSFSMWENLGIYIVFVFFVTTPFMLQQRSDGKFTIQNESKRLFPQMNRIQLKTELSKIWFQIIKRNNCVQRWKQCRFLEYMADYQQVDGLVDDEIVQVLYQIADITDEGEDCRQRILQMIQPLCLNLSYDLLKIAADICKPRKQQIIPNRNEIVIVQE</sequence>
<gene>
    <name evidence="3" type="ORF">HINF_LOCUS34073</name>
    <name evidence="2" type="ORF">HINF_LOCUS50501</name>
</gene>
<evidence type="ECO:0000313" key="3">
    <source>
        <dbReference type="EMBL" id="CAL6031583.1"/>
    </source>
</evidence>
<dbReference type="AlphaFoldDB" id="A0AA86QX42"/>
<reference evidence="3 4" key="2">
    <citation type="submission" date="2024-07" db="EMBL/GenBank/DDBJ databases">
        <authorList>
            <person name="Akdeniz Z."/>
        </authorList>
    </citation>
    <scope>NUCLEOTIDE SEQUENCE [LARGE SCALE GENOMIC DNA]</scope>
</reference>
<feature type="transmembrane region" description="Helical" evidence="1">
    <location>
        <begin position="82"/>
        <end position="102"/>
    </location>
</feature>
<feature type="transmembrane region" description="Helical" evidence="1">
    <location>
        <begin position="232"/>
        <end position="248"/>
    </location>
</feature>
<dbReference type="EMBL" id="CATOUU010000960">
    <property type="protein sequence ID" value="CAI9962856.1"/>
    <property type="molecule type" value="Genomic_DNA"/>
</dbReference>
<comment type="caution">
    <text evidence="2">The sequence shown here is derived from an EMBL/GenBank/DDBJ whole genome shotgun (WGS) entry which is preliminary data.</text>
</comment>
<proteinExistence type="predicted"/>
<feature type="transmembrane region" description="Helical" evidence="1">
    <location>
        <begin position="189"/>
        <end position="212"/>
    </location>
</feature>
<organism evidence="2">
    <name type="scientific">Hexamita inflata</name>
    <dbReference type="NCBI Taxonomy" id="28002"/>
    <lineage>
        <taxon>Eukaryota</taxon>
        <taxon>Metamonada</taxon>
        <taxon>Diplomonadida</taxon>
        <taxon>Hexamitidae</taxon>
        <taxon>Hexamitinae</taxon>
        <taxon>Hexamita</taxon>
    </lineage>
</organism>
<feature type="transmembrane region" description="Helical" evidence="1">
    <location>
        <begin position="114"/>
        <end position="137"/>
    </location>
</feature>
<protein>
    <submittedName>
        <fullName evidence="2">Uncharacterized protein</fullName>
    </submittedName>
</protein>
<feature type="transmembrane region" description="Helical" evidence="1">
    <location>
        <begin position="34"/>
        <end position="62"/>
    </location>
</feature>
<accession>A0AA86QX42</accession>
<name>A0AA86QX42_9EUKA</name>
<keyword evidence="1" id="KW-0812">Transmembrane</keyword>
<evidence type="ECO:0000313" key="4">
    <source>
        <dbReference type="Proteomes" id="UP001642409"/>
    </source>
</evidence>
<evidence type="ECO:0000256" key="1">
    <source>
        <dbReference type="SAM" id="Phobius"/>
    </source>
</evidence>
<reference evidence="2" key="1">
    <citation type="submission" date="2023-06" db="EMBL/GenBank/DDBJ databases">
        <authorList>
            <person name="Kurt Z."/>
        </authorList>
    </citation>
    <scope>NUCLEOTIDE SEQUENCE</scope>
</reference>
<dbReference type="EMBL" id="CAXDID020000120">
    <property type="protein sequence ID" value="CAL6031583.1"/>
    <property type="molecule type" value="Genomic_DNA"/>
</dbReference>
<evidence type="ECO:0000313" key="2">
    <source>
        <dbReference type="EMBL" id="CAI9962856.1"/>
    </source>
</evidence>
<keyword evidence="1" id="KW-1133">Transmembrane helix</keyword>
<dbReference type="Proteomes" id="UP001642409">
    <property type="component" value="Unassembled WGS sequence"/>
</dbReference>
<keyword evidence="1" id="KW-0472">Membrane</keyword>
<feature type="transmembrane region" description="Helical" evidence="1">
    <location>
        <begin position="157"/>
        <end position="177"/>
    </location>
</feature>